<keyword evidence="6" id="KW-0808">Transferase</keyword>
<evidence type="ECO:0000256" key="11">
    <source>
        <dbReference type="ARBA" id="ARBA00023128"/>
    </source>
</evidence>
<dbReference type="PANTHER" id="PTHR13947:SF11">
    <property type="entry name" value="N-ACETYLASPARTATE SYNTHETASE"/>
    <property type="match status" value="1"/>
</dbReference>
<dbReference type="PROSITE" id="PS51186">
    <property type="entry name" value="GNAT"/>
    <property type="match status" value="1"/>
</dbReference>
<keyword evidence="9" id="KW-0492">Microsome</keyword>
<evidence type="ECO:0000256" key="12">
    <source>
        <dbReference type="ARBA" id="ARBA00023136"/>
    </source>
</evidence>
<dbReference type="AlphaFoldDB" id="A0AAW0PR54"/>
<reference evidence="22" key="1">
    <citation type="submission" date="2024-04" db="EMBL/GenBank/DDBJ databases">
        <title>Salinicola lusitanus LLJ914,a marine bacterium isolated from the Okinawa Trough.</title>
        <authorList>
            <person name="Li J."/>
        </authorList>
    </citation>
    <scope>NUCLEOTIDE SEQUENCE [LARGE SCALE GENOMIC DNA]</scope>
</reference>
<keyword evidence="8" id="KW-0256">Endoplasmic reticulum</keyword>
<comment type="subcellular location">
    <subcellularLocation>
        <location evidence="4">Cytoplasm</location>
    </subcellularLocation>
    <subcellularLocation>
        <location evidence="3">Endoplasmic reticulum membrane</location>
        <topology evidence="3">Single-pass membrane protein</topology>
    </subcellularLocation>
    <subcellularLocation>
        <location evidence="1">Microsome membrane</location>
        <topology evidence="1">Single-pass membrane protein</topology>
    </subcellularLocation>
    <subcellularLocation>
        <location evidence="2">Mitochondrion membrane</location>
        <topology evidence="2">Single-pass membrane protein</topology>
    </subcellularLocation>
</comment>
<dbReference type="Gene3D" id="3.40.630.30">
    <property type="match status" value="1"/>
</dbReference>
<evidence type="ECO:0000256" key="9">
    <source>
        <dbReference type="ARBA" id="ARBA00022848"/>
    </source>
</evidence>
<dbReference type="InterPro" id="IPR016181">
    <property type="entry name" value="Acyl_CoA_acyltransferase"/>
</dbReference>
<keyword evidence="11" id="KW-0496">Mitochondrion</keyword>
<dbReference type="SUPFAM" id="SSF55729">
    <property type="entry name" value="Acyl-CoA N-acyltransferases (Nat)"/>
    <property type="match status" value="1"/>
</dbReference>
<accession>A0AAW0PR54</accession>
<evidence type="ECO:0000256" key="7">
    <source>
        <dbReference type="ARBA" id="ARBA00022692"/>
    </source>
</evidence>
<dbReference type="PANTHER" id="PTHR13947">
    <property type="entry name" value="GNAT FAMILY N-ACETYLTRANSFERASE"/>
    <property type="match status" value="1"/>
</dbReference>
<evidence type="ECO:0000256" key="17">
    <source>
        <dbReference type="ARBA" id="ARBA00049272"/>
    </source>
</evidence>
<evidence type="ECO:0000256" key="19">
    <source>
        <dbReference type="SAM" id="Phobius"/>
    </source>
</evidence>
<evidence type="ECO:0000256" key="13">
    <source>
        <dbReference type="ARBA" id="ARBA00023315"/>
    </source>
</evidence>
<feature type="domain" description="N-acetyltransferase" evidence="20">
    <location>
        <begin position="67"/>
        <end position="205"/>
    </location>
</feature>
<comment type="catalytic activity">
    <reaction evidence="17">
        <text>L-aspartate + acetyl-CoA = N-acetyl-L-aspartate + CoA + H(+)</text>
        <dbReference type="Rhea" id="RHEA:14165"/>
        <dbReference type="ChEBI" id="CHEBI:15378"/>
        <dbReference type="ChEBI" id="CHEBI:16953"/>
        <dbReference type="ChEBI" id="CHEBI:29991"/>
        <dbReference type="ChEBI" id="CHEBI:57287"/>
        <dbReference type="ChEBI" id="CHEBI:57288"/>
        <dbReference type="EC" id="2.3.1.17"/>
    </reaction>
    <physiologicalReaction direction="left-to-right" evidence="17">
        <dbReference type="Rhea" id="RHEA:14166"/>
    </physiologicalReaction>
</comment>
<evidence type="ECO:0000256" key="5">
    <source>
        <dbReference type="ARBA" id="ARBA00022490"/>
    </source>
</evidence>
<keyword evidence="7 19" id="KW-0812">Transmembrane</keyword>
<evidence type="ECO:0000256" key="6">
    <source>
        <dbReference type="ARBA" id="ARBA00022679"/>
    </source>
</evidence>
<keyword evidence="13" id="KW-0012">Acyltransferase</keyword>
<evidence type="ECO:0000256" key="18">
    <source>
        <dbReference type="ARBA" id="ARBA00093466"/>
    </source>
</evidence>
<evidence type="ECO:0000259" key="20">
    <source>
        <dbReference type="PROSITE" id="PS51186"/>
    </source>
</evidence>
<dbReference type="InterPro" id="IPR050769">
    <property type="entry name" value="NAT_camello-type"/>
</dbReference>
<comment type="caution">
    <text evidence="21">The sequence shown here is derived from an EMBL/GenBank/DDBJ whole genome shotgun (WGS) entry which is preliminary data.</text>
</comment>
<dbReference type="EMBL" id="JBBPFD010000004">
    <property type="protein sequence ID" value="KAK7929119.1"/>
    <property type="molecule type" value="Genomic_DNA"/>
</dbReference>
<protein>
    <recommendedName>
        <fullName evidence="15">N-acetylaspartate synthetase</fullName>
        <ecNumber evidence="14">2.3.1.17</ecNumber>
    </recommendedName>
    <alternativeName>
        <fullName evidence="16">N-acetyltransferase 8-like protein</fullName>
    </alternativeName>
</protein>
<evidence type="ECO:0000256" key="8">
    <source>
        <dbReference type="ARBA" id="ARBA00022824"/>
    </source>
</evidence>
<keyword evidence="5" id="KW-0963">Cytoplasm</keyword>
<sequence>MSKLYQVVVREFEGRDEQEVQRIFREGMQEMVTDTAFRGLTHHPESLLLYLAITVSCLWLSQCLWMIVLVPVALLYGRYFFSFREMTRYTKRALNTDMADIEGFYMKEPGSCLWVALVGDAVVGLVAAVKKSSERHRCCGVGMALGRKVLEFGSSQKFSKVVLGTTNYTPAAHKLYRRLGFHCVGVTNGYHNEHGPSLLERLFYRVHYHHYELKEIYGLVTKIIS</sequence>
<evidence type="ECO:0000313" key="22">
    <source>
        <dbReference type="Proteomes" id="UP001460270"/>
    </source>
</evidence>
<evidence type="ECO:0000256" key="15">
    <source>
        <dbReference type="ARBA" id="ARBA00041029"/>
    </source>
</evidence>
<evidence type="ECO:0000256" key="3">
    <source>
        <dbReference type="ARBA" id="ARBA00004389"/>
    </source>
</evidence>
<evidence type="ECO:0000256" key="10">
    <source>
        <dbReference type="ARBA" id="ARBA00022989"/>
    </source>
</evidence>
<dbReference type="GO" id="GO:0017188">
    <property type="term" value="F:L-aspartate N-acetyltransferase activity"/>
    <property type="evidence" value="ECO:0007669"/>
    <property type="project" value="UniProtKB-EC"/>
</dbReference>
<proteinExistence type="inferred from homology"/>
<evidence type="ECO:0000313" key="21">
    <source>
        <dbReference type="EMBL" id="KAK7929119.1"/>
    </source>
</evidence>
<dbReference type="InterPro" id="IPR000182">
    <property type="entry name" value="GNAT_dom"/>
</dbReference>
<evidence type="ECO:0000256" key="14">
    <source>
        <dbReference type="ARBA" id="ARBA00039136"/>
    </source>
</evidence>
<keyword evidence="22" id="KW-1185">Reference proteome</keyword>
<dbReference type="Proteomes" id="UP001460270">
    <property type="component" value="Unassembled WGS sequence"/>
</dbReference>
<gene>
    <name evidence="21" type="ORF">WMY93_005514</name>
</gene>
<keyword evidence="10 19" id="KW-1133">Transmembrane helix</keyword>
<keyword evidence="12 19" id="KW-0472">Membrane</keyword>
<feature type="transmembrane region" description="Helical" evidence="19">
    <location>
        <begin position="47"/>
        <end position="76"/>
    </location>
</feature>
<dbReference type="GO" id="GO:0005789">
    <property type="term" value="C:endoplasmic reticulum membrane"/>
    <property type="evidence" value="ECO:0007669"/>
    <property type="project" value="UniProtKB-SubCell"/>
</dbReference>
<dbReference type="GO" id="GO:0031966">
    <property type="term" value="C:mitochondrial membrane"/>
    <property type="evidence" value="ECO:0007669"/>
    <property type="project" value="UniProtKB-SubCell"/>
</dbReference>
<evidence type="ECO:0000256" key="2">
    <source>
        <dbReference type="ARBA" id="ARBA00004304"/>
    </source>
</evidence>
<comment type="similarity">
    <text evidence="18">Belongs to the NAT8 family.</text>
</comment>
<evidence type="ECO:0000256" key="1">
    <source>
        <dbReference type="ARBA" id="ARBA00004111"/>
    </source>
</evidence>
<name>A0AAW0PR54_9GOBI</name>
<evidence type="ECO:0000256" key="4">
    <source>
        <dbReference type="ARBA" id="ARBA00004496"/>
    </source>
</evidence>
<dbReference type="EC" id="2.3.1.17" evidence="14"/>
<evidence type="ECO:0000256" key="16">
    <source>
        <dbReference type="ARBA" id="ARBA00043248"/>
    </source>
</evidence>
<organism evidence="21 22">
    <name type="scientific">Mugilogobius chulae</name>
    <name type="common">yellowstripe goby</name>
    <dbReference type="NCBI Taxonomy" id="88201"/>
    <lineage>
        <taxon>Eukaryota</taxon>
        <taxon>Metazoa</taxon>
        <taxon>Chordata</taxon>
        <taxon>Craniata</taxon>
        <taxon>Vertebrata</taxon>
        <taxon>Euteleostomi</taxon>
        <taxon>Actinopterygii</taxon>
        <taxon>Neopterygii</taxon>
        <taxon>Teleostei</taxon>
        <taxon>Neoteleostei</taxon>
        <taxon>Acanthomorphata</taxon>
        <taxon>Gobiaria</taxon>
        <taxon>Gobiiformes</taxon>
        <taxon>Gobioidei</taxon>
        <taxon>Gobiidae</taxon>
        <taxon>Gobionellinae</taxon>
        <taxon>Mugilogobius</taxon>
    </lineage>
</organism>
<dbReference type="Pfam" id="PF00583">
    <property type="entry name" value="Acetyltransf_1"/>
    <property type="match status" value="1"/>
</dbReference>